<comment type="caution">
    <text evidence="2">The sequence shown here is derived from an EMBL/GenBank/DDBJ whole genome shotgun (WGS) entry which is preliminary data.</text>
</comment>
<evidence type="ECO:0000313" key="3">
    <source>
        <dbReference type="Proteomes" id="UP001341840"/>
    </source>
</evidence>
<reference evidence="2 3" key="1">
    <citation type="journal article" date="2023" name="Plants (Basel)">
        <title>Bridging the Gap: Combining Genomics and Transcriptomics Approaches to Understand Stylosanthes scabra, an Orphan Legume from the Brazilian Caatinga.</title>
        <authorList>
            <person name="Ferreira-Neto J.R.C."/>
            <person name="da Silva M.D."/>
            <person name="Binneck E."/>
            <person name="de Melo N.F."/>
            <person name="da Silva R.H."/>
            <person name="de Melo A.L.T.M."/>
            <person name="Pandolfi V."/>
            <person name="Bustamante F.O."/>
            <person name="Brasileiro-Vidal A.C."/>
            <person name="Benko-Iseppon A.M."/>
        </authorList>
    </citation>
    <scope>NUCLEOTIDE SEQUENCE [LARGE SCALE GENOMIC DNA]</scope>
    <source>
        <tissue evidence="2">Leaves</tissue>
    </source>
</reference>
<organism evidence="2 3">
    <name type="scientific">Stylosanthes scabra</name>
    <dbReference type="NCBI Taxonomy" id="79078"/>
    <lineage>
        <taxon>Eukaryota</taxon>
        <taxon>Viridiplantae</taxon>
        <taxon>Streptophyta</taxon>
        <taxon>Embryophyta</taxon>
        <taxon>Tracheophyta</taxon>
        <taxon>Spermatophyta</taxon>
        <taxon>Magnoliopsida</taxon>
        <taxon>eudicotyledons</taxon>
        <taxon>Gunneridae</taxon>
        <taxon>Pentapetalae</taxon>
        <taxon>rosids</taxon>
        <taxon>fabids</taxon>
        <taxon>Fabales</taxon>
        <taxon>Fabaceae</taxon>
        <taxon>Papilionoideae</taxon>
        <taxon>50 kb inversion clade</taxon>
        <taxon>dalbergioids sensu lato</taxon>
        <taxon>Dalbergieae</taxon>
        <taxon>Pterocarpus clade</taxon>
        <taxon>Stylosanthes</taxon>
    </lineage>
</organism>
<feature type="region of interest" description="Disordered" evidence="1">
    <location>
        <begin position="29"/>
        <end position="61"/>
    </location>
</feature>
<dbReference type="Proteomes" id="UP001341840">
    <property type="component" value="Unassembled WGS sequence"/>
</dbReference>
<evidence type="ECO:0000313" key="2">
    <source>
        <dbReference type="EMBL" id="MED6123877.1"/>
    </source>
</evidence>
<protein>
    <submittedName>
        <fullName evidence="2">Uncharacterized protein</fullName>
    </submittedName>
</protein>
<dbReference type="EMBL" id="JASCZI010030610">
    <property type="protein sequence ID" value="MED6123877.1"/>
    <property type="molecule type" value="Genomic_DNA"/>
</dbReference>
<proteinExistence type="predicted"/>
<accession>A0ABU6RIH2</accession>
<sequence>QVTFEPPMPSKSRLSLLRPNVTCFIPRQSLKRDSSLTKREPPQSPNVTYMTPKANIKSRLA</sequence>
<feature type="compositionally biased region" description="Basic and acidic residues" evidence="1">
    <location>
        <begin position="30"/>
        <end position="41"/>
    </location>
</feature>
<gene>
    <name evidence="2" type="ORF">PIB30_053714</name>
</gene>
<evidence type="ECO:0000256" key="1">
    <source>
        <dbReference type="SAM" id="MobiDB-lite"/>
    </source>
</evidence>
<feature type="non-terminal residue" evidence="2">
    <location>
        <position position="1"/>
    </location>
</feature>
<name>A0ABU6RIH2_9FABA</name>
<keyword evidence="3" id="KW-1185">Reference proteome</keyword>